<dbReference type="InterPro" id="IPR029026">
    <property type="entry name" value="tRNA_m1G_MTases_N"/>
</dbReference>
<dbReference type="InterPro" id="IPR046887">
    <property type="entry name" value="RsmE_PUA-like"/>
</dbReference>
<dbReference type="NCBIfam" id="TIGR00046">
    <property type="entry name" value="RsmE family RNA methyltransferase"/>
    <property type="match status" value="1"/>
</dbReference>
<dbReference type="RefSeq" id="WP_163682953.1">
    <property type="nucleotide sequence ID" value="NZ_JAAIYP010000046.1"/>
</dbReference>
<dbReference type="InterPro" id="IPR046886">
    <property type="entry name" value="RsmE_MTase_dom"/>
</dbReference>
<dbReference type="AlphaFoldDB" id="A0A7C9UZD9"/>
<dbReference type="InterPro" id="IPR015947">
    <property type="entry name" value="PUA-like_sf"/>
</dbReference>
<evidence type="ECO:0000256" key="4">
    <source>
        <dbReference type="ARBA" id="ARBA00013673"/>
    </source>
</evidence>
<comment type="subcellular location">
    <subcellularLocation>
        <location evidence="1 12">Cytoplasm</location>
    </subcellularLocation>
</comment>
<evidence type="ECO:0000256" key="7">
    <source>
        <dbReference type="ARBA" id="ARBA00022603"/>
    </source>
</evidence>
<keyword evidence="5 12" id="KW-0963">Cytoplasm</keyword>
<feature type="domain" description="Ribosomal RNA small subunit methyltransferase E PUA-like" evidence="14">
    <location>
        <begin position="19"/>
        <end position="62"/>
    </location>
</feature>
<dbReference type="Gene3D" id="2.40.240.20">
    <property type="entry name" value="Hypothetical PUA domain-like, domain 1"/>
    <property type="match status" value="1"/>
</dbReference>
<evidence type="ECO:0000256" key="1">
    <source>
        <dbReference type="ARBA" id="ARBA00004496"/>
    </source>
</evidence>
<dbReference type="NCBIfam" id="NF008696">
    <property type="entry name" value="PRK11713.3-5"/>
    <property type="match status" value="1"/>
</dbReference>
<dbReference type="Pfam" id="PF20260">
    <property type="entry name" value="PUA_4"/>
    <property type="match status" value="1"/>
</dbReference>
<keyword evidence="8 12" id="KW-0808">Transferase</keyword>
<name>A0A7C9UZD9_9PROT</name>
<dbReference type="EC" id="2.1.1.193" evidence="3 12"/>
<protein>
    <recommendedName>
        <fullName evidence="4 12">Ribosomal RNA small subunit methyltransferase E</fullName>
        <ecNumber evidence="3 12">2.1.1.193</ecNumber>
    </recommendedName>
</protein>
<comment type="similarity">
    <text evidence="2 12">Belongs to the RNA methyltransferase RsmE family.</text>
</comment>
<keyword evidence="16" id="KW-1185">Reference proteome</keyword>
<gene>
    <name evidence="15" type="ORF">G4223_18840</name>
</gene>
<keyword evidence="7 12" id="KW-0489">Methyltransferase</keyword>
<evidence type="ECO:0000256" key="12">
    <source>
        <dbReference type="PIRNR" id="PIRNR015601"/>
    </source>
</evidence>
<dbReference type="PANTHER" id="PTHR30027">
    <property type="entry name" value="RIBOSOMAL RNA SMALL SUBUNIT METHYLTRANSFERASE E"/>
    <property type="match status" value="1"/>
</dbReference>
<evidence type="ECO:0000256" key="3">
    <source>
        <dbReference type="ARBA" id="ARBA00012328"/>
    </source>
</evidence>
<keyword evidence="9 12" id="KW-0949">S-adenosyl-L-methionine</keyword>
<evidence type="ECO:0000313" key="15">
    <source>
        <dbReference type="EMBL" id="NFV82170.1"/>
    </source>
</evidence>
<dbReference type="GO" id="GO:0005737">
    <property type="term" value="C:cytoplasm"/>
    <property type="evidence" value="ECO:0007669"/>
    <property type="project" value="UniProtKB-SubCell"/>
</dbReference>
<sequence>MTLRLFVPFDLAAGPLTLGKEQSHYVANVMRAKPGEAVTLFNGRDGEWCGTLETVAKSAVVVALTSQTRPQTAEPDLWLLAAPIKKDCIDLVAEKATELGASRLWPVITRRTVTARVNTERLAAHMVEAAEQCERLTVPEVMEPQPLDKVLAGWDAARPLIFLDESGGGMPLVQVLADLSSGPLAVLVGPEGGFAPEERAVLARLPFARPVGLGPRILRAETAAIAALSVIQAVRGDWNRAPRG</sequence>
<evidence type="ECO:0000256" key="6">
    <source>
        <dbReference type="ARBA" id="ARBA00022552"/>
    </source>
</evidence>
<dbReference type="EMBL" id="JAAIYP010000046">
    <property type="protein sequence ID" value="NFV82170.1"/>
    <property type="molecule type" value="Genomic_DNA"/>
</dbReference>
<evidence type="ECO:0000256" key="9">
    <source>
        <dbReference type="ARBA" id="ARBA00022691"/>
    </source>
</evidence>
<evidence type="ECO:0000256" key="8">
    <source>
        <dbReference type="ARBA" id="ARBA00022679"/>
    </source>
</evidence>
<dbReference type="SUPFAM" id="SSF88697">
    <property type="entry name" value="PUA domain-like"/>
    <property type="match status" value="1"/>
</dbReference>
<comment type="catalytic activity">
    <reaction evidence="11 12">
        <text>uridine(1498) in 16S rRNA + S-adenosyl-L-methionine = N(3)-methyluridine(1498) in 16S rRNA + S-adenosyl-L-homocysteine + H(+)</text>
        <dbReference type="Rhea" id="RHEA:42920"/>
        <dbReference type="Rhea" id="RHEA-COMP:10283"/>
        <dbReference type="Rhea" id="RHEA-COMP:10284"/>
        <dbReference type="ChEBI" id="CHEBI:15378"/>
        <dbReference type="ChEBI" id="CHEBI:57856"/>
        <dbReference type="ChEBI" id="CHEBI:59789"/>
        <dbReference type="ChEBI" id="CHEBI:65315"/>
        <dbReference type="ChEBI" id="CHEBI:74502"/>
        <dbReference type="EC" id="2.1.1.193"/>
    </reaction>
</comment>
<evidence type="ECO:0000313" key="16">
    <source>
        <dbReference type="Proteomes" id="UP000480684"/>
    </source>
</evidence>
<dbReference type="PIRSF" id="PIRSF015601">
    <property type="entry name" value="MTase_slr0722"/>
    <property type="match status" value="1"/>
</dbReference>
<dbReference type="SUPFAM" id="SSF75217">
    <property type="entry name" value="alpha/beta knot"/>
    <property type="match status" value="1"/>
</dbReference>
<dbReference type="GO" id="GO:0070475">
    <property type="term" value="P:rRNA base methylation"/>
    <property type="evidence" value="ECO:0007669"/>
    <property type="project" value="TreeGrafter"/>
</dbReference>
<evidence type="ECO:0000256" key="2">
    <source>
        <dbReference type="ARBA" id="ARBA00005528"/>
    </source>
</evidence>
<dbReference type="CDD" id="cd18084">
    <property type="entry name" value="RsmE-like"/>
    <property type="match status" value="1"/>
</dbReference>
<dbReference type="PANTHER" id="PTHR30027:SF3">
    <property type="entry name" value="16S RRNA (URACIL(1498)-N(3))-METHYLTRANSFERASE"/>
    <property type="match status" value="1"/>
</dbReference>
<evidence type="ECO:0000259" key="13">
    <source>
        <dbReference type="Pfam" id="PF04452"/>
    </source>
</evidence>
<reference evidence="15 16" key="1">
    <citation type="submission" date="2020-02" db="EMBL/GenBank/DDBJ databases">
        <authorList>
            <person name="Dziuba M."/>
            <person name="Kuznetsov B."/>
            <person name="Mardanov A."/>
            <person name="Ravin N."/>
            <person name="Grouzdev D."/>
        </authorList>
    </citation>
    <scope>NUCLEOTIDE SEQUENCE [LARGE SCALE GENOMIC DNA]</scope>
    <source>
        <strain evidence="15 16">SpK</strain>
    </source>
</reference>
<evidence type="ECO:0000256" key="10">
    <source>
        <dbReference type="ARBA" id="ARBA00025699"/>
    </source>
</evidence>
<feature type="domain" description="Ribosomal RNA small subunit methyltransferase E methyltransferase" evidence="13">
    <location>
        <begin position="75"/>
        <end position="232"/>
    </location>
</feature>
<keyword evidence="6 12" id="KW-0698">rRNA processing</keyword>
<dbReference type="InterPro" id="IPR029028">
    <property type="entry name" value="Alpha/beta_knot_MTases"/>
</dbReference>
<dbReference type="Pfam" id="PF04452">
    <property type="entry name" value="Methyltrans_RNA"/>
    <property type="match status" value="1"/>
</dbReference>
<evidence type="ECO:0000256" key="11">
    <source>
        <dbReference type="ARBA" id="ARBA00047944"/>
    </source>
</evidence>
<comment type="caution">
    <text evidence="15">The sequence shown here is derived from an EMBL/GenBank/DDBJ whole genome shotgun (WGS) entry which is preliminary data.</text>
</comment>
<dbReference type="GO" id="GO:0070042">
    <property type="term" value="F:rRNA (uridine-N3-)-methyltransferase activity"/>
    <property type="evidence" value="ECO:0007669"/>
    <property type="project" value="TreeGrafter"/>
</dbReference>
<evidence type="ECO:0000259" key="14">
    <source>
        <dbReference type="Pfam" id="PF20260"/>
    </source>
</evidence>
<accession>A0A7C9UZD9</accession>
<proteinExistence type="inferred from homology"/>
<evidence type="ECO:0000256" key="5">
    <source>
        <dbReference type="ARBA" id="ARBA00022490"/>
    </source>
</evidence>
<dbReference type="Proteomes" id="UP000480684">
    <property type="component" value="Unassembled WGS sequence"/>
</dbReference>
<comment type="function">
    <text evidence="10 12">Specifically methylates the N3 position of the uracil ring of uridine 1498 (m3U1498) in 16S rRNA. Acts on the fully assembled 30S ribosomal subunit.</text>
</comment>
<organism evidence="15 16">
    <name type="scientific">Magnetospirillum aberrantis SpK</name>
    <dbReference type="NCBI Taxonomy" id="908842"/>
    <lineage>
        <taxon>Bacteria</taxon>
        <taxon>Pseudomonadati</taxon>
        <taxon>Pseudomonadota</taxon>
        <taxon>Alphaproteobacteria</taxon>
        <taxon>Rhodospirillales</taxon>
        <taxon>Rhodospirillaceae</taxon>
        <taxon>Magnetospirillum</taxon>
    </lineage>
</organism>
<dbReference type="Gene3D" id="3.40.1280.10">
    <property type="match status" value="1"/>
</dbReference>
<dbReference type="InterPro" id="IPR006700">
    <property type="entry name" value="RsmE"/>
</dbReference>